<reference evidence="3" key="1">
    <citation type="journal article" date="2009" name="Genome Res.">
        <title>Comparative genomic analyses of the human fungal pathogens Coccidioides and their relatives.</title>
        <authorList>
            <person name="Sharpton T.J."/>
            <person name="Stajich J.E."/>
            <person name="Rounsley S.D."/>
            <person name="Gardner M.J."/>
            <person name="Wortman J.R."/>
            <person name="Jordar V.S."/>
            <person name="Maiti R."/>
            <person name="Kodira C.D."/>
            <person name="Neafsey D.E."/>
            <person name="Zeng Q."/>
            <person name="Hung C.-Y."/>
            <person name="McMahan C."/>
            <person name="Muszewska A."/>
            <person name="Grynberg M."/>
            <person name="Mandel M.A."/>
            <person name="Kellner E.M."/>
            <person name="Barker B.M."/>
            <person name="Galgiani J.N."/>
            <person name="Orbach M.J."/>
            <person name="Kirkland T.N."/>
            <person name="Cole G.T."/>
            <person name="Henn M.R."/>
            <person name="Birren B.W."/>
            <person name="Taylor J.W."/>
        </authorList>
    </citation>
    <scope>NUCLEOTIDE SEQUENCE [LARGE SCALE GENOMIC DNA]</scope>
    <source>
        <strain evidence="3">RS</strain>
    </source>
</reference>
<dbReference type="EMBL" id="GG704914">
    <property type="protein sequence ID" value="KJF61018.1"/>
    <property type="molecule type" value="Genomic_DNA"/>
</dbReference>
<protein>
    <submittedName>
        <fullName evidence="2">Uncharacterized protein</fullName>
    </submittedName>
</protein>
<dbReference type="VEuPathDB" id="FungiDB:CIMG_11370"/>
<dbReference type="InParanoid" id="A0A0D8JXL9"/>
<dbReference type="OrthoDB" id="4175439at2759"/>
<name>A0A0D8JXL9_COCIM</name>
<keyword evidence="3" id="KW-1185">Reference proteome</keyword>
<dbReference type="Proteomes" id="UP000001261">
    <property type="component" value="Unassembled WGS sequence"/>
</dbReference>
<gene>
    <name evidence="2" type="ORF">CIMG_11370</name>
</gene>
<sequence length="121" mass="13971">MASRVWSEKDRGSTPLHWGSYARSPHPPNININIDSIHHRPSISHPNLIMATPEYHPFNNPREVGWLMADLFDLYCSYEPDSFSFEWLQKTTDLEVYCKDATEEKMDIPTSPALLKAIHNC</sequence>
<accession>A0A0D8JXL9</accession>
<reference evidence="3" key="2">
    <citation type="journal article" date="2010" name="Genome Res.">
        <title>Population genomic sequencing of Coccidioides fungi reveals recent hybridization and transposon control.</title>
        <authorList>
            <person name="Neafsey D.E."/>
            <person name="Barker B.M."/>
            <person name="Sharpton T.J."/>
            <person name="Stajich J.E."/>
            <person name="Park D.J."/>
            <person name="Whiston E."/>
            <person name="Hung C.-Y."/>
            <person name="McMahan C."/>
            <person name="White J."/>
            <person name="Sykes S."/>
            <person name="Heiman D."/>
            <person name="Young S."/>
            <person name="Zeng Q."/>
            <person name="Abouelleil A."/>
            <person name="Aftuck L."/>
            <person name="Bessette D."/>
            <person name="Brown A."/>
            <person name="FitzGerald M."/>
            <person name="Lui A."/>
            <person name="Macdonald J.P."/>
            <person name="Priest M."/>
            <person name="Orbach M.J."/>
            <person name="Galgiani J.N."/>
            <person name="Kirkland T.N."/>
            <person name="Cole G.T."/>
            <person name="Birren B.W."/>
            <person name="Henn M.R."/>
            <person name="Taylor J.W."/>
            <person name="Rounsley S.D."/>
        </authorList>
    </citation>
    <scope>GENOME REANNOTATION</scope>
    <source>
        <strain evidence="3">RS</strain>
    </source>
</reference>
<dbReference type="AlphaFoldDB" id="A0A0D8JXL9"/>
<proteinExistence type="predicted"/>
<dbReference type="RefSeq" id="XP_012213850.1">
    <property type="nucleotide sequence ID" value="XM_012358427.1"/>
</dbReference>
<feature type="region of interest" description="Disordered" evidence="1">
    <location>
        <begin position="1"/>
        <end position="26"/>
    </location>
</feature>
<evidence type="ECO:0000256" key="1">
    <source>
        <dbReference type="SAM" id="MobiDB-lite"/>
    </source>
</evidence>
<feature type="compositionally biased region" description="Basic and acidic residues" evidence="1">
    <location>
        <begin position="1"/>
        <end position="12"/>
    </location>
</feature>
<evidence type="ECO:0000313" key="3">
    <source>
        <dbReference type="Proteomes" id="UP000001261"/>
    </source>
</evidence>
<organism evidence="2 3">
    <name type="scientific">Coccidioides immitis (strain RS)</name>
    <name type="common">Valley fever fungus</name>
    <dbReference type="NCBI Taxonomy" id="246410"/>
    <lineage>
        <taxon>Eukaryota</taxon>
        <taxon>Fungi</taxon>
        <taxon>Dikarya</taxon>
        <taxon>Ascomycota</taxon>
        <taxon>Pezizomycotina</taxon>
        <taxon>Eurotiomycetes</taxon>
        <taxon>Eurotiomycetidae</taxon>
        <taxon>Onygenales</taxon>
        <taxon>Onygenaceae</taxon>
        <taxon>Coccidioides</taxon>
    </lineage>
</organism>
<dbReference type="GeneID" id="24163680"/>
<dbReference type="KEGG" id="cim:CIMG_11370"/>
<evidence type="ECO:0000313" key="2">
    <source>
        <dbReference type="EMBL" id="KJF61018.1"/>
    </source>
</evidence>